<evidence type="ECO:0000313" key="3">
    <source>
        <dbReference type="Proteomes" id="UP000829196"/>
    </source>
</evidence>
<evidence type="ECO:0000313" key="2">
    <source>
        <dbReference type="EMBL" id="KAI0528780.1"/>
    </source>
</evidence>
<dbReference type="Proteomes" id="UP000829196">
    <property type="component" value="Unassembled WGS sequence"/>
</dbReference>
<comment type="caution">
    <text evidence="2">The sequence shown here is derived from an EMBL/GenBank/DDBJ whole genome shotgun (WGS) entry which is preliminary data.</text>
</comment>
<sequence>MASNSVTRSSGSELLHDLEALNQSLSQPPIARRRTTSLTLPTSNLSVDLASCISLSQWQNPQVLLQNNQASLSAEQKRGIRNWKPIRMLTHIGMRRISCLFVVEVLAIRNLPESMNGLRLSVGIRKRESRDGAVRAMPSRVLQGCAEFEETLFIQCNVHCSGGAATRKPIKLEARPFLISVVAVDVAELELGRIIVDLSQLIRESIEGSLEGARIRKWDAAVELTGKAEGGKLALRVGFQIMDDGGVGIYNRVTETERLKNKGLLSFSSGRARRKSINSFSISTLDSRVNKMSIFEQAEVENFDFPEFQIVDKGTELWVGAEDSNEAETRSPTGEVVKEVVHNRAEKQFRLMELDSIANEIKDLESMMSKNLIITTSTEEKDEKNKLDASEETVTREFLQMLDEKANNNQLKVGKIPEKDENQETKVLLPDLGNGLGPVIQTKDGGFMASMNPFNHKITRKETPKLVLQISKAFVLRDPRLSSGLEVFQRLAAVGLEELCSKLSLMAAMDELLGKTAEQIAFEGIASAIISGRNKEGASSSAAKSIGAVKRMISAMSEDMKGRSLNENWSIKENSILLEEILAFSIQRIHEMALEALKVQADMAEEEATFNVFPLSGTDNPRQILDSAISIDEDEKTSDEYQRLTLLAIIQLRDPARQYEAVGAPVIALIQAIRPNEDAEDDEETRYKVISIHVGGLKVRSGEKRNAWDGEKSRLTATQWLVANGMGKLGKKSKPIKSKLQQDLLWSLSSRVMEDMWLRPMRNPDVKLVKQ</sequence>
<name>A0A8T3C4N0_DENNO</name>
<dbReference type="InterPro" id="IPR048972">
    <property type="entry name" value="PMI1_PMIR1-2_C"/>
</dbReference>
<protein>
    <recommendedName>
        <fullName evidence="1">C2 NT-type domain-containing protein</fullName>
    </recommendedName>
</protein>
<proteinExistence type="predicted"/>
<organism evidence="2 3">
    <name type="scientific">Dendrobium nobile</name>
    <name type="common">Orchid</name>
    <dbReference type="NCBI Taxonomy" id="94219"/>
    <lineage>
        <taxon>Eukaryota</taxon>
        <taxon>Viridiplantae</taxon>
        <taxon>Streptophyta</taxon>
        <taxon>Embryophyta</taxon>
        <taxon>Tracheophyta</taxon>
        <taxon>Spermatophyta</taxon>
        <taxon>Magnoliopsida</taxon>
        <taxon>Liliopsida</taxon>
        <taxon>Asparagales</taxon>
        <taxon>Orchidaceae</taxon>
        <taxon>Epidendroideae</taxon>
        <taxon>Malaxideae</taxon>
        <taxon>Dendrobiinae</taxon>
        <taxon>Dendrobium</taxon>
    </lineage>
</organism>
<dbReference type="PANTHER" id="PTHR33414:SF2">
    <property type="entry name" value="PROTEIN PLASTID MOVEMENT IMPAIRED 1"/>
    <property type="match status" value="1"/>
</dbReference>
<evidence type="ECO:0000259" key="1">
    <source>
        <dbReference type="PROSITE" id="PS51840"/>
    </source>
</evidence>
<reference evidence="2" key="1">
    <citation type="journal article" date="2022" name="Front. Genet.">
        <title>Chromosome-Scale Assembly of the Dendrobium nobile Genome Provides Insights Into the Molecular Mechanism of the Biosynthesis of the Medicinal Active Ingredient of Dendrobium.</title>
        <authorList>
            <person name="Xu Q."/>
            <person name="Niu S.-C."/>
            <person name="Li K.-L."/>
            <person name="Zheng P.-J."/>
            <person name="Zhang X.-J."/>
            <person name="Jia Y."/>
            <person name="Liu Y."/>
            <person name="Niu Y.-X."/>
            <person name="Yu L.-H."/>
            <person name="Chen D.-F."/>
            <person name="Zhang G.-Q."/>
        </authorList>
    </citation>
    <scope>NUCLEOTIDE SEQUENCE</scope>
    <source>
        <tissue evidence="2">Leaf</tissue>
    </source>
</reference>
<dbReference type="PROSITE" id="PS51840">
    <property type="entry name" value="C2_NT"/>
    <property type="match status" value="1"/>
</dbReference>
<dbReference type="Pfam" id="PF10358">
    <property type="entry name" value="NT-C2"/>
    <property type="match status" value="1"/>
</dbReference>
<dbReference type="PANTHER" id="PTHR33414">
    <property type="entry name" value="PROTEIN PLASTID MOVEMENT IMPAIRED 1-RELATED 1"/>
    <property type="match status" value="1"/>
</dbReference>
<dbReference type="AlphaFoldDB" id="A0A8T3C4N0"/>
<dbReference type="InterPro" id="IPR039614">
    <property type="entry name" value="PMI1-like"/>
</dbReference>
<dbReference type="Pfam" id="PF21745">
    <property type="entry name" value="PMI1_PMIR1-2_C"/>
    <property type="match status" value="1"/>
</dbReference>
<dbReference type="InterPro" id="IPR019448">
    <property type="entry name" value="NT-C2"/>
</dbReference>
<accession>A0A8T3C4N0</accession>
<dbReference type="OrthoDB" id="656546at2759"/>
<gene>
    <name evidence="2" type="ORF">KFK09_001323</name>
</gene>
<feature type="domain" description="C2 NT-type" evidence="1">
    <location>
        <begin position="89"/>
        <end position="241"/>
    </location>
</feature>
<keyword evidence="3" id="KW-1185">Reference proteome</keyword>
<dbReference type="EMBL" id="JAGYWB010000002">
    <property type="protein sequence ID" value="KAI0528780.1"/>
    <property type="molecule type" value="Genomic_DNA"/>
</dbReference>